<protein>
    <submittedName>
        <fullName evidence="3">EF hand</fullName>
    </submittedName>
</protein>
<dbReference type="Proteomes" id="UP000053235">
    <property type="component" value="Unassembled WGS sequence"/>
</dbReference>
<dbReference type="Pfam" id="PF13499">
    <property type="entry name" value="EF-hand_7"/>
    <property type="match status" value="1"/>
</dbReference>
<evidence type="ECO:0000313" key="4">
    <source>
        <dbReference type="Proteomes" id="UP000053235"/>
    </source>
</evidence>
<feature type="domain" description="EF-hand" evidence="2">
    <location>
        <begin position="19"/>
        <end position="54"/>
    </location>
</feature>
<dbReference type="SUPFAM" id="SSF47473">
    <property type="entry name" value="EF-hand"/>
    <property type="match status" value="1"/>
</dbReference>
<sequence>MSIGGLSSGMMDFSSIQAQIKERMTERFNSADTDGSNGLSLEEFNEASKDSPLNRAGSASGLSSEELFAELDTDGNGEVTGDEFKDRFNSRSGNGLAASMLPQLLSLQEQSGGLSSMIDTSGNFQSNTFDQLMEMLGSGSEDERR</sequence>
<dbReference type="InterPro" id="IPR011992">
    <property type="entry name" value="EF-hand-dom_pair"/>
</dbReference>
<reference evidence="4" key="1">
    <citation type="submission" date="2015-07" db="EMBL/GenBank/DDBJ databases">
        <authorList>
            <person name="Rodrigo-Torres Lidia"/>
            <person name="Arahal R.David."/>
        </authorList>
    </citation>
    <scope>NUCLEOTIDE SEQUENCE [LARGE SCALE GENOMIC DNA]</scope>
    <source>
        <strain evidence="4">CECT 5112</strain>
    </source>
</reference>
<dbReference type="InterPro" id="IPR002048">
    <property type="entry name" value="EF_hand_dom"/>
</dbReference>
<organism evidence="3 4">
    <name type="scientific">Roseibium alexandrii</name>
    <dbReference type="NCBI Taxonomy" id="388408"/>
    <lineage>
        <taxon>Bacteria</taxon>
        <taxon>Pseudomonadati</taxon>
        <taxon>Pseudomonadota</taxon>
        <taxon>Alphaproteobacteria</taxon>
        <taxon>Hyphomicrobiales</taxon>
        <taxon>Stappiaceae</taxon>
        <taxon>Roseibium</taxon>
    </lineage>
</organism>
<dbReference type="PROSITE" id="PS50222">
    <property type="entry name" value="EF_HAND_2"/>
    <property type="match status" value="2"/>
</dbReference>
<dbReference type="RefSeq" id="WP_082429237.1">
    <property type="nucleotide sequence ID" value="NZ_CXWD01000027.1"/>
</dbReference>
<evidence type="ECO:0000313" key="3">
    <source>
        <dbReference type="EMBL" id="CTQ76543.1"/>
    </source>
</evidence>
<dbReference type="Gene3D" id="1.10.238.10">
    <property type="entry name" value="EF-hand"/>
    <property type="match status" value="1"/>
</dbReference>
<proteinExistence type="predicted"/>
<gene>
    <name evidence="3" type="ORF">LAX5112_04628</name>
</gene>
<evidence type="ECO:0000259" key="2">
    <source>
        <dbReference type="PROSITE" id="PS50222"/>
    </source>
</evidence>
<feature type="domain" description="EF-hand" evidence="2">
    <location>
        <begin position="59"/>
        <end position="94"/>
    </location>
</feature>
<feature type="region of interest" description="Disordered" evidence="1">
    <location>
        <begin position="24"/>
        <end position="92"/>
    </location>
</feature>
<name>A0A0M7ARW6_9HYPH</name>
<dbReference type="OrthoDB" id="7866090at2"/>
<dbReference type="EMBL" id="CXWD01000027">
    <property type="protein sequence ID" value="CTQ76543.1"/>
    <property type="molecule type" value="Genomic_DNA"/>
</dbReference>
<keyword evidence="4" id="KW-1185">Reference proteome</keyword>
<evidence type="ECO:0000256" key="1">
    <source>
        <dbReference type="SAM" id="MobiDB-lite"/>
    </source>
</evidence>
<dbReference type="STRING" id="388408.LAX5112_04628"/>
<dbReference type="PROSITE" id="PS00018">
    <property type="entry name" value="EF_HAND_1"/>
    <property type="match status" value="1"/>
</dbReference>
<feature type="compositionally biased region" description="Polar residues" evidence="1">
    <location>
        <begin position="27"/>
        <end position="39"/>
    </location>
</feature>
<dbReference type="SMART" id="SM00054">
    <property type="entry name" value="EFh"/>
    <property type="match status" value="2"/>
</dbReference>
<dbReference type="AlphaFoldDB" id="A0A0M7ARW6"/>
<dbReference type="InterPro" id="IPR018247">
    <property type="entry name" value="EF_Hand_1_Ca_BS"/>
</dbReference>
<accession>A0A0M7ARW6</accession>
<dbReference type="GO" id="GO:0005509">
    <property type="term" value="F:calcium ion binding"/>
    <property type="evidence" value="ECO:0007669"/>
    <property type="project" value="InterPro"/>
</dbReference>